<reference evidence="4 5" key="1">
    <citation type="submission" date="2020-01" db="EMBL/GenBank/DDBJ databases">
        <authorList>
            <person name="Kim M.K."/>
        </authorList>
    </citation>
    <scope>NUCLEOTIDE SEQUENCE [LARGE SCALE GENOMIC DNA]</scope>
    <source>
        <strain evidence="4 5">172606-1</strain>
    </source>
</reference>
<dbReference type="KEGG" id="rhoz:GXP67_00160"/>
<keyword evidence="1" id="KW-0472">Membrane</keyword>
<protein>
    <submittedName>
        <fullName evidence="4">FecR family protein</fullName>
    </submittedName>
</protein>
<organism evidence="4 5">
    <name type="scientific">Rhodocytophaga rosea</name>
    <dbReference type="NCBI Taxonomy" id="2704465"/>
    <lineage>
        <taxon>Bacteria</taxon>
        <taxon>Pseudomonadati</taxon>
        <taxon>Bacteroidota</taxon>
        <taxon>Cytophagia</taxon>
        <taxon>Cytophagales</taxon>
        <taxon>Rhodocytophagaceae</taxon>
        <taxon>Rhodocytophaga</taxon>
    </lineage>
</organism>
<dbReference type="PANTHER" id="PTHR30273:SF2">
    <property type="entry name" value="PROTEIN FECR"/>
    <property type="match status" value="1"/>
</dbReference>
<keyword evidence="1" id="KW-1133">Transmembrane helix</keyword>
<evidence type="ECO:0000256" key="1">
    <source>
        <dbReference type="SAM" id="Phobius"/>
    </source>
</evidence>
<gene>
    <name evidence="4" type="ORF">GXP67_00160</name>
</gene>
<keyword evidence="1" id="KW-0812">Transmembrane</keyword>
<dbReference type="Proteomes" id="UP000480178">
    <property type="component" value="Chromosome"/>
</dbReference>
<dbReference type="EMBL" id="CP048222">
    <property type="protein sequence ID" value="QHT65198.1"/>
    <property type="molecule type" value="Genomic_DNA"/>
</dbReference>
<evidence type="ECO:0000259" key="3">
    <source>
        <dbReference type="Pfam" id="PF16344"/>
    </source>
</evidence>
<accession>A0A6C0GBE3</accession>
<dbReference type="RefSeq" id="WP_162441286.1">
    <property type="nucleotide sequence ID" value="NZ_CP048222.1"/>
</dbReference>
<dbReference type="GO" id="GO:0016989">
    <property type="term" value="F:sigma factor antagonist activity"/>
    <property type="evidence" value="ECO:0007669"/>
    <property type="project" value="TreeGrafter"/>
</dbReference>
<feature type="transmembrane region" description="Helical" evidence="1">
    <location>
        <begin position="102"/>
        <end position="124"/>
    </location>
</feature>
<dbReference type="Pfam" id="PF16344">
    <property type="entry name" value="FecR_C"/>
    <property type="match status" value="1"/>
</dbReference>
<dbReference type="InterPro" id="IPR012373">
    <property type="entry name" value="Ferrdict_sens_TM"/>
</dbReference>
<dbReference type="PIRSF" id="PIRSF018266">
    <property type="entry name" value="FecR"/>
    <property type="match status" value="1"/>
</dbReference>
<evidence type="ECO:0000259" key="2">
    <source>
        <dbReference type="Pfam" id="PF04773"/>
    </source>
</evidence>
<dbReference type="InterPro" id="IPR006860">
    <property type="entry name" value="FecR"/>
</dbReference>
<name>A0A6C0GBE3_9BACT</name>
<feature type="domain" description="Protein FecR C-terminal" evidence="3">
    <location>
        <begin position="279"/>
        <end position="344"/>
    </location>
</feature>
<keyword evidence="5" id="KW-1185">Reference proteome</keyword>
<dbReference type="AlphaFoldDB" id="A0A6C0GBE3"/>
<dbReference type="Pfam" id="PF04773">
    <property type="entry name" value="FecR"/>
    <property type="match status" value="1"/>
</dbReference>
<evidence type="ECO:0000313" key="5">
    <source>
        <dbReference type="Proteomes" id="UP000480178"/>
    </source>
</evidence>
<dbReference type="PANTHER" id="PTHR30273">
    <property type="entry name" value="PERIPLASMIC SIGNAL SENSOR AND SIGMA FACTOR ACTIVATOR FECR-RELATED"/>
    <property type="match status" value="1"/>
</dbReference>
<sequence>MNYDQYQLNDFLVDDYFIQWVKSPDPQTNSFWKQWLENHPEKKTLVAEARQLIIDLSIPGKLLSEKDKLQLWESINQRRKAHPFSGTNKSKIRTSKHLYINWLYKGAVAASVTVLLVLATWLIWGKLYDHSPLAHIHRTPYSQIKNITLPDGSQVVLNANSSLQYSSDWTDQKDREVQLTGEAFFDVVKKPGMANARFVVHTNGLMVVVLGTQFNVNNRRNKVEVVLQEGKVSLSKSGEIQTPVLMAPGDFIEYTQGTNQMHRKKVNPLLYSSWKEDEMIFEAKPLIEIAQILEDTKGIRVVFENDSLKKLSFTGTLPHQDMDNFFLVLSKSFGIEVIKQGNQIMFRNK</sequence>
<feature type="domain" description="FecR protein" evidence="2">
    <location>
        <begin position="137"/>
        <end position="232"/>
    </location>
</feature>
<evidence type="ECO:0000313" key="4">
    <source>
        <dbReference type="EMBL" id="QHT65198.1"/>
    </source>
</evidence>
<proteinExistence type="predicted"/>
<dbReference type="Gene3D" id="3.55.50.30">
    <property type="match status" value="1"/>
</dbReference>
<dbReference type="Gene3D" id="2.60.120.1440">
    <property type="match status" value="1"/>
</dbReference>
<dbReference type="InterPro" id="IPR032508">
    <property type="entry name" value="FecR_C"/>
</dbReference>